<keyword evidence="3" id="KW-0812">Transmembrane</keyword>
<evidence type="ECO:0000256" key="3">
    <source>
        <dbReference type="ARBA" id="ARBA00022692"/>
    </source>
</evidence>
<dbReference type="PANTHER" id="PTHR10165:SF35">
    <property type="entry name" value="RE23632P"/>
    <property type="match status" value="1"/>
</dbReference>
<sequence>MVLHWGASPSFAEEKTFAWNAKTDVPLLVLGTGVSLWGSLRYADMEPRRDLPDKSELLPWDRPFAGNKNKVADRISDWMSLGILLPFAWEGYNWATDKSDAGEVGVFLLSAVEIGLWTSGINLLLRSSCLWPRPELYASGADLERGEAWGSFYSGHTSAAFALAVFSGMWYDAKNPNSPYAPLVWSVSLSAAASVGVLRIWAGKHYPTDVLAGALVGSLGSFAVLRLHRSSRVSLVALPGYLGASVRF</sequence>
<dbReference type="InterPro" id="IPR036938">
    <property type="entry name" value="PAP2/HPO_sf"/>
</dbReference>
<evidence type="ECO:0000256" key="2">
    <source>
        <dbReference type="ARBA" id="ARBA00008816"/>
    </source>
</evidence>
<organism evidence="7 8">
    <name type="scientific">Fibrobacter intestinalis</name>
    <dbReference type="NCBI Taxonomy" id="28122"/>
    <lineage>
        <taxon>Bacteria</taxon>
        <taxon>Pseudomonadati</taxon>
        <taxon>Fibrobacterota</taxon>
        <taxon>Fibrobacteria</taxon>
        <taxon>Fibrobacterales</taxon>
        <taxon>Fibrobacteraceae</taxon>
        <taxon>Fibrobacter</taxon>
    </lineage>
</organism>
<dbReference type="AlphaFoldDB" id="A0A1M6WPQ9"/>
<dbReference type="SMART" id="SM00014">
    <property type="entry name" value="acidPPc"/>
    <property type="match status" value="1"/>
</dbReference>
<keyword evidence="5" id="KW-0472">Membrane</keyword>
<protein>
    <submittedName>
        <fullName evidence="7">PAP2 superfamily protein</fullName>
    </submittedName>
</protein>
<keyword evidence="4" id="KW-1133">Transmembrane helix</keyword>
<evidence type="ECO:0000256" key="1">
    <source>
        <dbReference type="ARBA" id="ARBA00004141"/>
    </source>
</evidence>
<evidence type="ECO:0000313" key="8">
    <source>
        <dbReference type="Proteomes" id="UP000184275"/>
    </source>
</evidence>
<evidence type="ECO:0000259" key="6">
    <source>
        <dbReference type="SMART" id="SM00014"/>
    </source>
</evidence>
<accession>A0A1M6WPQ9</accession>
<dbReference type="SUPFAM" id="SSF48317">
    <property type="entry name" value="Acid phosphatase/Vanadium-dependent haloperoxidase"/>
    <property type="match status" value="1"/>
</dbReference>
<dbReference type="InterPro" id="IPR043216">
    <property type="entry name" value="PAP-like"/>
</dbReference>
<evidence type="ECO:0000313" key="7">
    <source>
        <dbReference type="EMBL" id="SHK95678.1"/>
    </source>
</evidence>
<reference evidence="8" key="1">
    <citation type="submission" date="2016-11" db="EMBL/GenBank/DDBJ databases">
        <authorList>
            <person name="Varghese N."/>
            <person name="Submissions S."/>
        </authorList>
    </citation>
    <scope>NUCLEOTIDE SEQUENCE [LARGE SCALE GENOMIC DNA]</scope>
    <source>
        <strain evidence="8">UWOS</strain>
    </source>
</reference>
<comment type="subcellular location">
    <subcellularLocation>
        <location evidence="1">Membrane</location>
        <topology evidence="1">Multi-pass membrane protein</topology>
    </subcellularLocation>
</comment>
<dbReference type="GO" id="GO:0008195">
    <property type="term" value="F:phosphatidate phosphatase activity"/>
    <property type="evidence" value="ECO:0007669"/>
    <property type="project" value="TreeGrafter"/>
</dbReference>
<dbReference type="GO" id="GO:0046839">
    <property type="term" value="P:phospholipid dephosphorylation"/>
    <property type="evidence" value="ECO:0007669"/>
    <property type="project" value="TreeGrafter"/>
</dbReference>
<proteinExistence type="inferred from homology"/>
<comment type="similarity">
    <text evidence="2">Belongs to the PA-phosphatase related phosphoesterase family.</text>
</comment>
<dbReference type="Gene3D" id="1.20.144.10">
    <property type="entry name" value="Phosphatidic acid phosphatase type 2/haloperoxidase"/>
    <property type="match status" value="1"/>
</dbReference>
<dbReference type="GO" id="GO:0016020">
    <property type="term" value="C:membrane"/>
    <property type="evidence" value="ECO:0007669"/>
    <property type="project" value="UniProtKB-SubCell"/>
</dbReference>
<gene>
    <name evidence="7" type="ORF">SAMN05720469_12615</name>
</gene>
<feature type="domain" description="Phosphatidic acid phosphatase type 2/haloperoxidase" evidence="6">
    <location>
        <begin position="104"/>
        <end position="225"/>
    </location>
</feature>
<keyword evidence="8" id="KW-1185">Reference proteome</keyword>
<dbReference type="EMBL" id="FRAW01000026">
    <property type="protein sequence ID" value="SHK95678.1"/>
    <property type="molecule type" value="Genomic_DNA"/>
</dbReference>
<evidence type="ECO:0000256" key="4">
    <source>
        <dbReference type="ARBA" id="ARBA00022989"/>
    </source>
</evidence>
<dbReference type="GO" id="GO:0006644">
    <property type="term" value="P:phospholipid metabolic process"/>
    <property type="evidence" value="ECO:0007669"/>
    <property type="project" value="InterPro"/>
</dbReference>
<name>A0A1M6WPQ9_9BACT</name>
<dbReference type="Proteomes" id="UP000184275">
    <property type="component" value="Unassembled WGS sequence"/>
</dbReference>
<dbReference type="Pfam" id="PF01569">
    <property type="entry name" value="PAP2"/>
    <property type="match status" value="1"/>
</dbReference>
<evidence type="ECO:0000256" key="5">
    <source>
        <dbReference type="ARBA" id="ARBA00023136"/>
    </source>
</evidence>
<dbReference type="PANTHER" id="PTHR10165">
    <property type="entry name" value="LIPID PHOSPHATE PHOSPHATASE"/>
    <property type="match status" value="1"/>
</dbReference>
<dbReference type="InterPro" id="IPR000326">
    <property type="entry name" value="PAP2/HPO"/>
</dbReference>